<organism evidence="2 3">
    <name type="scientific">Mesorhizobium australicum</name>
    <dbReference type="NCBI Taxonomy" id="536018"/>
    <lineage>
        <taxon>Bacteria</taxon>
        <taxon>Pseudomonadati</taxon>
        <taxon>Pseudomonadota</taxon>
        <taxon>Alphaproteobacteria</taxon>
        <taxon>Hyphomicrobiales</taxon>
        <taxon>Phyllobacteriaceae</taxon>
        <taxon>Mesorhizobium</taxon>
    </lineage>
</organism>
<dbReference type="EMBL" id="FXBL01000004">
    <property type="protein sequence ID" value="SMH57484.1"/>
    <property type="molecule type" value="Genomic_DNA"/>
</dbReference>
<evidence type="ECO:0000313" key="3">
    <source>
        <dbReference type="Proteomes" id="UP000193083"/>
    </source>
</evidence>
<dbReference type="Proteomes" id="UP000193083">
    <property type="component" value="Unassembled WGS sequence"/>
</dbReference>
<feature type="domain" description="Co-chaperone DjlA N-terminal" evidence="1">
    <location>
        <begin position="29"/>
        <end position="145"/>
    </location>
</feature>
<reference evidence="2 3" key="1">
    <citation type="submission" date="2017-04" db="EMBL/GenBank/DDBJ databases">
        <authorList>
            <person name="Afonso C.L."/>
            <person name="Miller P.J."/>
            <person name="Scott M.A."/>
            <person name="Spackman E."/>
            <person name="Goraichik I."/>
            <person name="Dimitrov K.M."/>
            <person name="Suarez D.L."/>
            <person name="Swayne D.E."/>
        </authorList>
    </citation>
    <scope>NUCLEOTIDE SEQUENCE [LARGE SCALE GENOMIC DNA]</scope>
    <source>
        <strain evidence="2 3">B5P</strain>
    </source>
</reference>
<dbReference type="InterPro" id="IPR029024">
    <property type="entry name" value="TerB-like"/>
</dbReference>
<dbReference type="RefSeq" id="WP_085467373.1">
    <property type="nucleotide sequence ID" value="NZ_FXBL01000004.1"/>
</dbReference>
<dbReference type="Pfam" id="PF05099">
    <property type="entry name" value="TerB"/>
    <property type="match status" value="1"/>
</dbReference>
<evidence type="ECO:0000313" key="2">
    <source>
        <dbReference type="EMBL" id="SMH57484.1"/>
    </source>
</evidence>
<evidence type="ECO:0000259" key="1">
    <source>
        <dbReference type="Pfam" id="PF05099"/>
    </source>
</evidence>
<dbReference type="AlphaFoldDB" id="A0A1X7Q0N1"/>
<keyword evidence="3" id="KW-1185">Reference proteome</keyword>
<sequence length="164" mass="18644">MFERFLAFIRELTGEEIAGRHLGGDHPAVAAAALLFFVMDADGERAESERKILEEEIAASYDVLGERLAEIVAAGEKAEQESVDLYAFTSILNQHLDHESRIEFVGMMWEIVYADGIRTEVENNIVWRVAELLHVERADRIRMRHEVEERRPGSSGTKDEVETD</sequence>
<accession>A0A1X7Q0N1</accession>
<dbReference type="OrthoDB" id="5402150at2"/>
<gene>
    <name evidence="2" type="ORF">SAMN02982922_5821</name>
</gene>
<dbReference type="SUPFAM" id="SSF158682">
    <property type="entry name" value="TerB-like"/>
    <property type="match status" value="1"/>
</dbReference>
<dbReference type="CDD" id="cd07313">
    <property type="entry name" value="terB_like_2"/>
    <property type="match status" value="1"/>
</dbReference>
<dbReference type="InterPro" id="IPR007791">
    <property type="entry name" value="DjlA_N"/>
</dbReference>
<proteinExistence type="predicted"/>
<protein>
    <submittedName>
        <fullName evidence="2">Uncharacterized conserved protein, tellurite resistance protein B (TerB) family</fullName>
    </submittedName>
</protein>
<dbReference type="Gene3D" id="1.10.3680.10">
    <property type="entry name" value="TerB-like"/>
    <property type="match status" value="1"/>
</dbReference>
<name>A0A1X7Q0N1_9HYPH</name>